<dbReference type="Proteomes" id="UP000019426">
    <property type="component" value="Chromosome M2/40_rep1"/>
</dbReference>
<dbReference type="KEGG" id="clt:CM240_1266"/>
<dbReference type="HOGENOM" id="CLU_2567768_0_0_9"/>
<dbReference type="RefSeq" id="WP_044037483.1">
    <property type="nucleotide sequence ID" value="NZ_HG917868.1"/>
</dbReference>
<sequence length="81" mass="9577">MVYEIILSLMVILDVFGVVYVYQLLRNHAIKRRAEKRQQQLLIIKDTTPKIKRFKTTISDDIKFESEILCDKALSMLDGYR</sequence>
<dbReference type="AlphaFoldDB" id="W6SFH2"/>
<protein>
    <submittedName>
        <fullName evidence="2">Putative membrane protein</fullName>
    </submittedName>
</protein>
<evidence type="ECO:0000313" key="3">
    <source>
        <dbReference type="Proteomes" id="UP000019426"/>
    </source>
</evidence>
<dbReference type="EMBL" id="HG917868">
    <property type="protein sequence ID" value="CDM68430.1"/>
    <property type="molecule type" value="Genomic_DNA"/>
</dbReference>
<feature type="transmembrane region" description="Helical" evidence="1">
    <location>
        <begin position="6"/>
        <end position="25"/>
    </location>
</feature>
<keyword evidence="3" id="KW-1185">Reference proteome</keyword>
<accession>W6SFH2</accession>
<keyword evidence="1" id="KW-0472">Membrane</keyword>
<gene>
    <name evidence="2" type="ORF">CM240_1266</name>
</gene>
<organism evidence="2 3">
    <name type="scientific">Clostridium bornimense</name>
    <dbReference type="NCBI Taxonomy" id="1216932"/>
    <lineage>
        <taxon>Bacteria</taxon>
        <taxon>Bacillati</taxon>
        <taxon>Bacillota</taxon>
        <taxon>Clostridia</taxon>
        <taxon>Eubacteriales</taxon>
        <taxon>Clostridiaceae</taxon>
        <taxon>Clostridium</taxon>
    </lineage>
</organism>
<evidence type="ECO:0000313" key="2">
    <source>
        <dbReference type="EMBL" id="CDM68430.1"/>
    </source>
</evidence>
<name>W6SFH2_9CLOT</name>
<dbReference type="PATRIC" id="fig|1216932.3.peg.1260"/>
<keyword evidence="1" id="KW-0812">Transmembrane</keyword>
<evidence type="ECO:0000256" key="1">
    <source>
        <dbReference type="SAM" id="Phobius"/>
    </source>
</evidence>
<proteinExistence type="predicted"/>
<reference evidence="2 3" key="1">
    <citation type="submission" date="2013-11" db="EMBL/GenBank/DDBJ databases">
        <title>Complete genome sequence of Clostridum sp. M2/40.</title>
        <authorList>
            <person name="Wibberg D."/>
            <person name="Puehler A."/>
            <person name="Schlueter A."/>
        </authorList>
    </citation>
    <scope>NUCLEOTIDE SEQUENCE [LARGE SCALE GENOMIC DNA]</scope>
    <source>
        <strain evidence="3">M2/40</strain>
    </source>
</reference>
<keyword evidence="1" id="KW-1133">Transmembrane helix</keyword>